<dbReference type="InterPro" id="IPR020846">
    <property type="entry name" value="MFS_dom"/>
</dbReference>
<dbReference type="Gene3D" id="1.20.1720.10">
    <property type="entry name" value="Multidrug resistance protein D"/>
    <property type="match status" value="1"/>
</dbReference>
<accession>A0A6J6PAH1</accession>
<sequence length="106" mass="10985">MTGTSSSKVVDVTTVSARPSHAAKPGLVLTALALGGSAYSLLQSLIVPALPVLQHDLHTTASGVAWIFTTYLLAASVVTPIAGRLGDMFGKKRVLVSPCLRSPSER</sequence>
<dbReference type="PROSITE" id="PS50850">
    <property type="entry name" value="MFS"/>
    <property type="match status" value="1"/>
</dbReference>
<evidence type="ECO:0000256" key="5">
    <source>
        <dbReference type="SAM" id="Phobius"/>
    </source>
</evidence>
<feature type="transmembrane region" description="Helical" evidence="5">
    <location>
        <begin position="27"/>
        <end position="51"/>
    </location>
</feature>
<keyword evidence="2 5" id="KW-0812">Transmembrane</keyword>
<keyword evidence="3 5" id="KW-1133">Transmembrane helix</keyword>
<evidence type="ECO:0000313" key="7">
    <source>
        <dbReference type="EMBL" id="CAB4696511.1"/>
    </source>
</evidence>
<reference evidence="7" key="1">
    <citation type="submission" date="2020-05" db="EMBL/GenBank/DDBJ databases">
        <authorList>
            <person name="Chiriac C."/>
            <person name="Salcher M."/>
            <person name="Ghai R."/>
            <person name="Kavagutti S V."/>
        </authorList>
    </citation>
    <scope>NUCLEOTIDE SEQUENCE</scope>
</reference>
<evidence type="ECO:0000259" key="6">
    <source>
        <dbReference type="PROSITE" id="PS50850"/>
    </source>
</evidence>
<feature type="transmembrane region" description="Helical" evidence="5">
    <location>
        <begin position="63"/>
        <end position="83"/>
    </location>
</feature>
<dbReference type="PANTHER" id="PTHR23501:SF197">
    <property type="entry name" value="COMD"/>
    <property type="match status" value="1"/>
</dbReference>
<comment type="subcellular location">
    <subcellularLocation>
        <location evidence="1">Membrane</location>
        <topology evidence="1">Multi-pass membrane protein</topology>
    </subcellularLocation>
</comment>
<proteinExistence type="predicted"/>
<dbReference type="SUPFAM" id="SSF103473">
    <property type="entry name" value="MFS general substrate transporter"/>
    <property type="match status" value="1"/>
</dbReference>
<organism evidence="7">
    <name type="scientific">freshwater metagenome</name>
    <dbReference type="NCBI Taxonomy" id="449393"/>
    <lineage>
        <taxon>unclassified sequences</taxon>
        <taxon>metagenomes</taxon>
        <taxon>ecological metagenomes</taxon>
    </lineage>
</organism>
<dbReference type="InterPro" id="IPR011701">
    <property type="entry name" value="MFS"/>
</dbReference>
<evidence type="ECO:0000256" key="1">
    <source>
        <dbReference type="ARBA" id="ARBA00004141"/>
    </source>
</evidence>
<protein>
    <submittedName>
        <fullName evidence="7">Unannotated protein</fullName>
    </submittedName>
</protein>
<dbReference type="Pfam" id="PF07690">
    <property type="entry name" value="MFS_1"/>
    <property type="match status" value="1"/>
</dbReference>
<dbReference type="InterPro" id="IPR036259">
    <property type="entry name" value="MFS_trans_sf"/>
</dbReference>
<name>A0A6J6PAH1_9ZZZZ</name>
<feature type="domain" description="Major facilitator superfamily (MFS) profile" evidence="6">
    <location>
        <begin position="28"/>
        <end position="106"/>
    </location>
</feature>
<evidence type="ECO:0000256" key="3">
    <source>
        <dbReference type="ARBA" id="ARBA00022989"/>
    </source>
</evidence>
<evidence type="ECO:0000256" key="4">
    <source>
        <dbReference type="ARBA" id="ARBA00023136"/>
    </source>
</evidence>
<dbReference type="EMBL" id="CAEZXP010000002">
    <property type="protein sequence ID" value="CAB4696511.1"/>
    <property type="molecule type" value="Genomic_DNA"/>
</dbReference>
<gene>
    <name evidence="7" type="ORF">UFOPK2399_01060</name>
</gene>
<evidence type="ECO:0000256" key="2">
    <source>
        <dbReference type="ARBA" id="ARBA00022692"/>
    </source>
</evidence>
<dbReference type="GO" id="GO:0005886">
    <property type="term" value="C:plasma membrane"/>
    <property type="evidence" value="ECO:0007669"/>
    <property type="project" value="TreeGrafter"/>
</dbReference>
<dbReference type="PANTHER" id="PTHR23501">
    <property type="entry name" value="MAJOR FACILITATOR SUPERFAMILY"/>
    <property type="match status" value="1"/>
</dbReference>
<dbReference type="GO" id="GO:0022857">
    <property type="term" value="F:transmembrane transporter activity"/>
    <property type="evidence" value="ECO:0007669"/>
    <property type="project" value="InterPro"/>
</dbReference>
<keyword evidence="4 5" id="KW-0472">Membrane</keyword>
<dbReference type="AlphaFoldDB" id="A0A6J6PAH1"/>